<accession>A0A183SLT9</accession>
<feature type="region of interest" description="Disordered" evidence="1">
    <location>
        <begin position="102"/>
        <end position="130"/>
    </location>
</feature>
<dbReference type="EMBL" id="UYSU01033150">
    <property type="protein sequence ID" value="VDL91572.1"/>
    <property type="molecule type" value="Genomic_DNA"/>
</dbReference>
<feature type="compositionally biased region" description="Polar residues" evidence="1">
    <location>
        <begin position="111"/>
        <end position="123"/>
    </location>
</feature>
<sequence>MSPKDPLPRQETSGVAYRIRHSCGQSNFVEETGRLFHTRIAEHAAAVRRKDTNSQPAAHARGPGHTKFDEAEIDHGDEITAIKVSGTDQKAILTQLRPSSRNMRTAKDSTPVMTWQPCPTTTARLMPRGGHTRHPYLDDFQSRGTDEVPQLTPLHLNKDVGFRSLEFFHTEM</sequence>
<gene>
    <name evidence="2" type="ORF">SSLN_LOCUS5187</name>
</gene>
<dbReference type="Proteomes" id="UP000275846">
    <property type="component" value="Unassembled WGS sequence"/>
</dbReference>
<name>A0A183SLT9_SCHSO</name>
<reference evidence="4" key="1">
    <citation type="submission" date="2016-06" db="UniProtKB">
        <authorList>
            <consortium name="WormBaseParasite"/>
        </authorList>
    </citation>
    <scope>IDENTIFICATION</scope>
</reference>
<proteinExistence type="predicted"/>
<dbReference type="WBParaSite" id="SSLN_0000535001-mRNA-1">
    <property type="protein sequence ID" value="SSLN_0000535001-mRNA-1"/>
    <property type="gene ID" value="SSLN_0000535001"/>
</dbReference>
<dbReference type="OrthoDB" id="6782675at2759"/>
<evidence type="ECO:0000256" key="1">
    <source>
        <dbReference type="SAM" id="MobiDB-lite"/>
    </source>
</evidence>
<evidence type="ECO:0000313" key="3">
    <source>
        <dbReference type="Proteomes" id="UP000275846"/>
    </source>
</evidence>
<feature type="region of interest" description="Disordered" evidence="1">
    <location>
        <begin position="47"/>
        <end position="69"/>
    </location>
</feature>
<reference evidence="2 3" key="2">
    <citation type="submission" date="2018-11" db="EMBL/GenBank/DDBJ databases">
        <authorList>
            <consortium name="Pathogen Informatics"/>
        </authorList>
    </citation>
    <scope>NUCLEOTIDE SEQUENCE [LARGE SCALE GENOMIC DNA]</scope>
    <source>
        <strain evidence="2 3">NST_G2</strain>
    </source>
</reference>
<evidence type="ECO:0000313" key="4">
    <source>
        <dbReference type="WBParaSite" id="SSLN_0000535001-mRNA-1"/>
    </source>
</evidence>
<protein>
    <submittedName>
        <fullName evidence="2 4">Uncharacterized protein</fullName>
    </submittedName>
</protein>
<keyword evidence="3" id="KW-1185">Reference proteome</keyword>
<dbReference type="AlphaFoldDB" id="A0A183SLT9"/>
<organism evidence="4">
    <name type="scientific">Schistocephalus solidus</name>
    <name type="common">Tapeworm</name>
    <dbReference type="NCBI Taxonomy" id="70667"/>
    <lineage>
        <taxon>Eukaryota</taxon>
        <taxon>Metazoa</taxon>
        <taxon>Spiralia</taxon>
        <taxon>Lophotrochozoa</taxon>
        <taxon>Platyhelminthes</taxon>
        <taxon>Cestoda</taxon>
        <taxon>Eucestoda</taxon>
        <taxon>Diphyllobothriidea</taxon>
        <taxon>Diphyllobothriidae</taxon>
        <taxon>Schistocephalus</taxon>
    </lineage>
</organism>
<evidence type="ECO:0000313" key="2">
    <source>
        <dbReference type="EMBL" id="VDL91572.1"/>
    </source>
</evidence>